<dbReference type="PROSITE" id="PS50109">
    <property type="entry name" value="HIS_KIN"/>
    <property type="match status" value="1"/>
</dbReference>
<dbReference type="InterPro" id="IPR014710">
    <property type="entry name" value="RmlC-like_jellyroll"/>
</dbReference>
<keyword evidence="3" id="KW-0418">Kinase</keyword>
<dbReference type="SUPFAM" id="SSF55874">
    <property type="entry name" value="ATPase domain of HSP90 chaperone/DNA topoisomerase II/histidine kinase"/>
    <property type="match status" value="1"/>
</dbReference>
<name>A0ABT1A546_9PSEU</name>
<accession>A0ABT1A546</accession>
<dbReference type="InterPro" id="IPR005467">
    <property type="entry name" value="His_kinase_dom"/>
</dbReference>
<dbReference type="GO" id="GO:0005524">
    <property type="term" value="F:ATP binding"/>
    <property type="evidence" value="ECO:0007669"/>
    <property type="project" value="UniProtKB-KW"/>
</dbReference>
<gene>
    <name evidence="7" type="ORF">KDL28_23855</name>
</gene>
<evidence type="ECO:0000256" key="4">
    <source>
        <dbReference type="ARBA" id="ARBA00023012"/>
    </source>
</evidence>
<keyword evidence="7" id="KW-0547">Nucleotide-binding</keyword>
<dbReference type="InterPro" id="IPR036890">
    <property type="entry name" value="HATPase_C_sf"/>
</dbReference>
<dbReference type="Proteomes" id="UP001165283">
    <property type="component" value="Unassembled WGS sequence"/>
</dbReference>
<dbReference type="PANTHER" id="PTHR43065:SF48">
    <property type="entry name" value="HISTIDINE KINASE"/>
    <property type="match status" value="1"/>
</dbReference>
<reference evidence="7" key="1">
    <citation type="submission" date="2021-04" db="EMBL/GenBank/DDBJ databases">
        <title>Pseudonocardia sp. nov., isolated from sandy soil of mangrove forest.</title>
        <authorList>
            <person name="Zan Z."/>
            <person name="Huang R."/>
            <person name="Liu W."/>
        </authorList>
    </citation>
    <scope>NUCLEOTIDE SEQUENCE</scope>
    <source>
        <strain evidence="7">S2-4</strain>
    </source>
</reference>
<evidence type="ECO:0000256" key="3">
    <source>
        <dbReference type="ARBA" id="ARBA00022777"/>
    </source>
</evidence>
<dbReference type="EMBL" id="JAGSOV010000050">
    <property type="protein sequence ID" value="MCO1658100.1"/>
    <property type="molecule type" value="Genomic_DNA"/>
</dbReference>
<dbReference type="Gene3D" id="1.10.287.130">
    <property type="match status" value="1"/>
</dbReference>
<evidence type="ECO:0000313" key="7">
    <source>
        <dbReference type="EMBL" id="MCO1658100.1"/>
    </source>
</evidence>
<evidence type="ECO:0000259" key="6">
    <source>
        <dbReference type="PROSITE" id="PS50109"/>
    </source>
</evidence>
<dbReference type="InterPro" id="IPR018490">
    <property type="entry name" value="cNMP-bd_dom_sf"/>
</dbReference>
<dbReference type="PRINTS" id="PR00344">
    <property type="entry name" value="BCTRLSENSOR"/>
</dbReference>
<feature type="domain" description="Histidine kinase" evidence="6">
    <location>
        <begin position="288"/>
        <end position="460"/>
    </location>
</feature>
<comment type="catalytic activity">
    <reaction evidence="1">
        <text>ATP + protein L-histidine = ADP + protein N-phospho-L-histidine.</text>
        <dbReference type="EC" id="2.7.13.3"/>
    </reaction>
</comment>
<dbReference type="InterPro" id="IPR003594">
    <property type="entry name" value="HATPase_dom"/>
</dbReference>
<dbReference type="PROSITE" id="PS50042">
    <property type="entry name" value="CNMP_BINDING_3"/>
    <property type="match status" value="1"/>
</dbReference>
<comment type="caution">
    <text evidence="7">The sequence shown here is derived from an EMBL/GenBank/DDBJ whole genome shotgun (WGS) entry which is preliminary data.</text>
</comment>
<dbReference type="PANTHER" id="PTHR43065">
    <property type="entry name" value="SENSOR HISTIDINE KINASE"/>
    <property type="match status" value="1"/>
</dbReference>
<keyword evidence="7" id="KW-0067">ATP-binding</keyword>
<dbReference type="SMART" id="SM00387">
    <property type="entry name" value="HATPase_c"/>
    <property type="match status" value="1"/>
</dbReference>
<dbReference type="InterPro" id="IPR000595">
    <property type="entry name" value="cNMP-bd_dom"/>
</dbReference>
<dbReference type="SUPFAM" id="SSF51206">
    <property type="entry name" value="cAMP-binding domain-like"/>
    <property type="match status" value="1"/>
</dbReference>
<dbReference type="Pfam" id="PF02518">
    <property type="entry name" value="HATPase_c"/>
    <property type="match status" value="1"/>
</dbReference>
<protein>
    <recommendedName>
        <fullName evidence="2">histidine kinase</fullName>
        <ecNumber evidence="2">2.7.13.3</ecNumber>
    </recommendedName>
</protein>
<evidence type="ECO:0000256" key="2">
    <source>
        <dbReference type="ARBA" id="ARBA00012438"/>
    </source>
</evidence>
<dbReference type="Gene3D" id="2.60.120.10">
    <property type="entry name" value="Jelly Rolls"/>
    <property type="match status" value="1"/>
</dbReference>
<keyword evidence="3" id="KW-0808">Transferase</keyword>
<evidence type="ECO:0000259" key="5">
    <source>
        <dbReference type="PROSITE" id="PS50042"/>
    </source>
</evidence>
<dbReference type="InterPro" id="IPR004358">
    <property type="entry name" value="Sig_transdc_His_kin-like_C"/>
</dbReference>
<keyword evidence="8" id="KW-1185">Reference proteome</keyword>
<dbReference type="Gene3D" id="3.30.565.10">
    <property type="entry name" value="Histidine kinase-like ATPase, C-terminal domain"/>
    <property type="match status" value="1"/>
</dbReference>
<proteinExistence type="predicted"/>
<keyword evidence="4" id="KW-0902">Two-component regulatory system</keyword>
<dbReference type="EC" id="2.7.13.3" evidence="2"/>
<evidence type="ECO:0000256" key="1">
    <source>
        <dbReference type="ARBA" id="ARBA00000085"/>
    </source>
</evidence>
<dbReference type="RefSeq" id="WP_252441748.1">
    <property type="nucleotide sequence ID" value="NZ_JAGSOV010000050.1"/>
</dbReference>
<organism evidence="7 8">
    <name type="scientific">Pseudonocardia humida</name>
    <dbReference type="NCBI Taxonomy" id="2800819"/>
    <lineage>
        <taxon>Bacteria</taxon>
        <taxon>Bacillati</taxon>
        <taxon>Actinomycetota</taxon>
        <taxon>Actinomycetes</taxon>
        <taxon>Pseudonocardiales</taxon>
        <taxon>Pseudonocardiaceae</taxon>
        <taxon>Pseudonocardia</taxon>
    </lineage>
</organism>
<evidence type="ECO:0000313" key="8">
    <source>
        <dbReference type="Proteomes" id="UP001165283"/>
    </source>
</evidence>
<feature type="domain" description="Cyclic nucleotide-binding" evidence="5">
    <location>
        <begin position="11"/>
        <end position="72"/>
    </location>
</feature>
<sequence length="464" mass="48766">MDLPSLRALPLFDGLTDAQLVELAAAGAEVRITPGVALFGEGEPADSWWVLVEGAVDLVRRIGRETAVVGRMDVPGRWAGGFRAWDQHGVYLATGRGALDGWLLRVPADVLRDRTSAWFPFGAHLVEGVFGTARAIESTARQRASLLTLGTLAAGLAHEINNPAAAAARASAALEEATGALVSSVVRLVDGGVSGAQFGAIEALRREIAPPAEALGPLAMADHEDALTDWLADHDVDRDWMIAPALAAAGVDQAWCDRAAEVLAGPTLAPGLEWVASTLSVAALLAEVKDSTRRVSELVAAVKSYSQMDRASLQHVDVQEGLESTLVMLGHKTGPGIQVVRRYGAAVPRIEAYAGELNQVWTNLVDNALDAMDGSGTLRIETRSEGADVVVEISDTGPGMAPDVAARAFEAFFTTKEVGKGTGLGLDTARRIVVDRHGGGIEIDARPGETVLRVRIPVRSRAGG</sequence>
<dbReference type="CDD" id="cd00038">
    <property type="entry name" value="CAP_ED"/>
    <property type="match status" value="1"/>
</dbReference>